<dbReference type="InterPro" id="IPR000887">
    <property type="entry name" value="Aldlse_KDPG_KHG"/>
</dbReference>
<proteinExistence type="inferred from homology"/>
<dbReference type="CDD" id="cd00452">
    <property type="entry name" value="KDPG_aldolase"/>
    <property type="match status" value="1"/>
</dbReference>
<evidence type="ECO:0000256" key="1">
    <source>
        <dbReference type="ARBA" id="ARBA00000654"/>
    </source>
</evidence>
<dbReference type="PROSITE" id="PS00160">
    <property type="entry name" value="ALDOLASE_KDPG_KHG_2"/>
    <property type="match status" value="1"/>
</dbReference>
<dbReference type="Pfam" id="PF01081">
    <property type="entry name" value="Aldolase"/>
    <property type="match status" value="1"/>
</dbReference>
<sequence length="209" mass="21764">MSPIAKIIRQARAIPVIVIDAIEDALPLAQALRTGGLSSMEITLRTAAGLEAIKRLRGAVDGLSVGVGTVLSADDLKRAHAAGADFAVSPGFSEDLVKLALDLGLPYLPGAATPGEVMRGRALGLDAFKFFPAATLGGPATLKAWGDVFPDNHFCPTGGVSPDNARDYLALAHVAAVGSSMPAPRKMVQEKKWEEIKALSHQFVASTQA</sequence>
<evidence type="ECO:0000256" key="7">
    <source>
        <dbReference type="ARBA" id="ARBA00023270"/>
    </source>
</evidence>
<evidence type="ECO:0000256" key="4">
    <source>
        <dbReference type="ARBA" id="ARBA00011233"/>
    </source>
</evidence>
<accession>A0ABU5E2F7</accession>
<dbReference type="InterPro" id="IPR013785">
    <property type="entry name" value="Aldolase_TIM"/>
</dbReference>
<dbReference type="PANTHER" id="PTHR30246">
    <property type="entry name" value="2-KETO-3-DEOXY-6-PHOSPHOGLUCONATE ALDOLASE"/>
    <property type="match status" value="1"/>
</dbReference>
<organism evidence="9 10">
    <name type="scientific">Dongia rigui</name>
    <dbReference type="NCBI Taxonomy" id="940149"/>
    <lineage>
        <taxon>Bacteria</taxon>
        <taxon>Pseudomonadati</taxon>
        <taxon>Pseudomonadota</taxon>
        <taxon>Alphaproteobacteria</taxon>
        <taxon>Rhodospirillales</taxon>
        <taxon>Dongiaceae</taxon>
        <taxon>Dongia</taxon>
    </lineage>
</organism>
<dbReference type="PROSITE" id="PS00159">
    <property type="entry name" value="ALDOLASE_KDPG_KHG_1"/>
    <property type="match status" value="1"/>
</dbReference>
<dbReference type="RefSeq" id="WP_320501961.1">
    <property type="nucleotide sequence ID" value="NZ_JAXCLX010000003.1"/>
</dbReference>
<keyword evidence="6 9" id="KW-0456">Lyase</keyword>
<comment type="catalytic activity">
    <reaction evidence="1">
        <text>2-dehydro-3-deoxy-6-phospho-D-gluconate = D-glyceraldehyde 3-phosphate + pyruvate</text>
        <dbReference type="Rhea" id="RHEA:17089"/>
        <dbReference type="ChEBI" id="CHEBI:15361"/>
        <dbReference type="ChEBI" id="CHEBI:57569"/>
        <dbReference type="ChEBI" id="CHEBI:59776"/>
        <dbReference type="EC" id="4.1.2.14"/>
    </reaction>
</comment>
<dbReference type="NCBIfam" id="TIGR01182">
    <property type="entry name" value="eda"/>
    <property type="match status" value="1"/>
</dbReference>
<evidence type="ECO:0000256" key="5">
    <source>
        <dbReference type="ARBA" id="ARBA00013063"/>
    </source>
</evidence>
<comment type="similarity">
    <text evidence="3">Belongs to the KHG/KDPG aldolase family.</text>
</comment>
<dbReference type="GO" id="GO:0008700">
    <property type="term" value="F:(R,S)-4-hydroxy-2-oxoglutarate aldolase activity"/>
    <property type="evidence" value="ECO:0007669"/>
    <property type="project" value="UniProtKB-EC"/>
</dbReference>
<dbReference type="EC" id="4.1.2.14" evidence="5"/>
<comment type="subunit">
    <text evidence="4">Homotrimer.</text>
</comment>
<dbReference type="SUPFAM" id="SSF51569">
    <property type="entry name" value="Aldolase"/>
    <property type="match status" value="1"/>
</dbReference>
<dbReference type="PANTHER" id="PTHR30246:SF1">
    <property type="entry name" value="2-DEHYDRO-3-DEOXY-6-PHOSPHOGALACTONATE ALDOLASE-RELATED"/>
    <property type="match status" value="1"/>
</dbReference>
<keyword evidence="10" id="KW-1185">Reference proteome</keyword>
<keyword evidence="8" id="KW-0119">Carbohydrate metabolism</keyword>
<gene>
    <name evidence="9" type="primary">eda</name>
    <name evidence="9" type="ORF">SMD31_16225</name>
</gene>
<evidence type="ECO:0000256" key="6">
    <source>
        <dbReference type="ARBA" id="ARBA00023239"/>
    </source>
</evidence>
<protein>
    <recommendedName>
        <fullName evidence="5">2-dehydro-3-deoxy-phosphogluconate aldolase</fullName>
        <ecNumber evidence="5">4.1.2.14</ecNumber>
    </recommendedName>
</protein>
<dbReference type="GO" id="GO:0008675">
    <property type="term" value="F:2-dehydro-3-deoxy-phosphogluconate aldolase activity"/>
    <property type="evidence" value="ECO:0007669"/>
    <property type="project" value="UniProtKB-EC"/>
</dbReference>
<name>A0ABU5E2F7_9PROT</name>
<dbReference type="Proteomes" id="UP001271769">
    <property type="component" value="Unassembled WGS sequence"/>
</dbReference>
<dbReference type="InterPro" id="IPR031338">
    <property type="entry name" value="KDPG/KHG_AS_2"/>
</dbReference>
<dbReference type="InterPro" id="IPR031337">
    <property type="entry name" value="KDPG/KHG_AS_1"/>
</dbReference>
<dbReference type="Gene3D" id="3.20.20.70">
    <property type="entry name" value="Aldolase class I"/>
    <property type="match status" value="1"/>
</dbReference>
<comment type="pathway">
    <text evidence="2">Carbohydrate acid metabolism; 2-dehydro-3-deoxy-D-gluconate degradation; D-glyceraldehyde 3-phosphate and pyruvate from 2-dehydro-3-deoxy-D-gluconate: step 2/2.</text>
</comment>
<keyword evidence="7" id="KW-0704">Schiff base</keyword>
<dbReference type="EMBL" id="JAXCLX010000003">
    <property type="protein sequence ID" value="MDY0873487.1"/>
    <property type="molecule type" value="Genomic_DNA"/>
</dbReference>
<reference evidence="9 10" key="1">
    <citation type="journal article" date="2013" name="Antonie Van Leeuwenhoek">
        <title>Dongia rigui sp. nov., isolated from freshwater of a large wetland in Korea.</title>
        <authorList>
            <person name="Baik K.S."/>
            <person name="Hwang Y.M."/>
            <person name="Choi J.S."/>
            <person name="Kwon J."/>
            <person name="Seong C.N."/>
        </authorList>
    </citation>
    <scope>NUCLEOTIDE SEQUENCE [LARGE SCALE GENOMIC DNA]</scope>
    <source>
        <strain evidence="9 10">04SU4-P</strain>
    </source>
</reference>
<evidence type="ECO:0000313" key="10">
    <source>
        <dbReference type="Proteomes" id="UP001271769"/>
    </source>
</evidence>
<evidence type="ECO:0000256" key="2">
    <source>
        <dbReference type="ARBA" id="ARBA00004736"/>
    </source>
</evidence>
<evidence type="ECO:0000313" key="9">
    <source>
        <dbReference type="EMBL" id="MDY0873487.1"/>
    </source>
</evidence>
<evidence type="ECO:0000256" key="8">
    <source>
        <dbReference type="ARBA" id="ARBA00023277"/>
    </source>
</evidence>
<evidence type="ECO:0000256" key="3">
    <source>
        <dbReference type="ARBA" id="ARBA00006906"/>
    </source>
</evidence>
<comment type="caution">
    <text evidence="9">The sequence shown here is derived from an EMBL/GenBank/DDBJ whole genome shotgun (WGS) entry which is preliminary data.</text>
</comment>